<evidence type="ECO:0000313" key="3">
    <source>
        <dbReference type="Proteomes" id="UP001266305"/>
    </source>
</evidence>
<feature type="region of interest" description="Disordered" evidence="1">
    <location>
        <begin position="1"/>
        <end position="20"/>
    </location>
</feature>
<organism evidence="2 3">
    <name type="scientific">Saguinus oedipus</name>
    <name type="common">Cotton-top tamarin</name>
    <name type="synonym">Oedipomidas oedipus</name>
    <dbReference type="NCBI Taxonomy" id="9490"/>
    <lineage>
        <taxon>Eukaryota</taxon>
        <taxon>Metazoa</taxon>
        <taxon>Chordata</taxon>
        <taxon>Craniata</taxon>
        <taxon>Vertebrata</taxon>
        <taxon>Euteleostomi</taxon>
        <taxon>Mammalia</taxon>
        <taxon>Eutheria</taxon>
        <taxon>Euarchontoglires</taxon>
        <taxon>Primates</taxon>
        <taxon>Haplorrhini</taxon>
        <taxon>Platyrrhini</taxon>
        <taxon>Cebidae</taxon>
        <taxon>Callitrichinae</taxon>
        <taxon>Saguinus</taxon>
    </lineage>
</organism>
<comment type="caution">
    <text evidence="2">The sequence shown here is derived from an EMBL/GenBank/DDBJ whole genome shotgun (WGS) entry which is preliminary data.</text>
</comment>
<sequence>MGNTASEDFPRPPLSDGLNMRSPSCHLPHNGYRECLANGSWAARVNYSECQEILNEEKLQIALIKLQRPRVLQIMDSQKSACEMGLVRAPQGRVPQEICPKPAPPGTGPQVGSLLHAWLARGWH</sequence>
<accession>A0ABQ9VNJ7</accession>
<protein>
    <submittedName>
        <fullName evidence="2">Uncharacterized protein</fullName>
    </submittedName>
</protein>
<gene>
    <name evidence="2" type="ORF">P7K49_010702</name>
</gene>
<dbReference type="Proteomes" id="UP001266305">
    <property type="component" value="Unassembled WGS sequence"/>
</dbReference>
<dbReference type="Gene3D" id="4.10.1240.10">
    <property type="entry name" value="GPCR, family 2, extracellular hormone receptor domain"/>
    <property type="match status" value="1"/>
</dbReference>
<evidence type="ECO:0000256" key="1">
    <source>
        <dbReference type="SAM" id="MobiDB-lite"/>
    </source>
</evidence>
<evidence type="ECO:0000313" key="2">
    <source>
        <dbReference type="EMBL" id="KAK2110956.1"/>
    </source>
</evidence>
<reference evidence="2 3" key="1">
    <citation type="submission" date="2023-05" db="EMBL/GenBank/DDBJ databases">
        <title>B98-5 Cell Line De Novo Hybrid Assembly: An Optical Mapping Approach.</title>
        <authorList>
            <person name="Kananen K."/>
            <person name="Auerbach J.A."/>
            <person name="Kautto E."/>
            <person name="Blachly J.S."/>
        </authorList>
    </citation>
    <scope>NUCLEOTIDE SEQUENCE [LARGE SCALE GENOMIC DNA]</scope>
    <source>
        <strain evidence="2">B95-8</strain>
        <tissue evidence="2">Cell line</tissue>
    </source>
</reference>
<dbReference type="InterPro" id="IPR036445">
    <property type="entry name" value="GPCR_2_extracell_dom_sf"/>
</dbReference>
<dbReference type="EMBL" id="JASSZA010000005">
    <property type="protein sequence ID" value="KAK2110956.1"/>
    <property type="molecule type" value="Genomic_DNA"/>
</dbReference>
<dbReference type="SUPFAM" id="SSF111418">
    <property type="entry name" value="Hormone receptor domain"/>
    <property type="match status" value="1"/>
</dbReference>
<proteinExistence type="predicted"/>
<keyword evidence="3" id="KW-1185">Reference proteome</keyword>
<name>A0ABQ9VNJ7_SAGOE</name>